<evidence type="ECO:0000256" key="4">
    <source>
        <dbReference type="ARBA" id="ARBA00022692"/>
    </source>
</evidence>
<feature type="transmembrane region" description="Helical" evidence="7">
    <location>
        <begin position="111"/>
        <end position="130"/>
    </location>
</feature>
<keyword evidence="6 7" id="KW-0472">Membrane</keyword>
<evidence type="ECO:0000313" key="9">
    <source>
        <dbReference type="EMBL" id="TPW30476.1"/>
    </source>
</evidence>
<dbReference type="AlphaFoldDB" id="A0A506UAS7"/>
<feature type="domain" description="ABC transmembrane type-1" evidence="8">
    <location>
        <begin position="67"/>
        <end position="252"/>
    </location>
</feature>
<name>A0A506UAS7_9HYPH</name>
<evidence type="ECO:0000256" key="1">
    <source>
        <dbReference type="ARBA" id="ARBA00004651"/>
    </source>
</evidence>
<dbReference type="PANTHER" id="PTHR30151:SF20">
    <property type="entry name" value="ABC TRANSPORTER PERMEASE PROTEIN HI_0355-RELATED"/>
    <property type="match status" value="1"/>
</dbReference>
<comment type="caution">
    <text evidence="9">The sequence shown here is derived from an EMBL/GenBank/DDBJ whole genome shotgun (WGS) entry which is preliminary data.</text>
</comment>
<sequence>MGDTFLSMTLKALSALAMSLASILVVLALWWGYLIIFDINNFVGKTPLDVWHYAFASPAAAANRASLAADMWISLGHAGLGFVAGMAIGTLLSASFIIWPVAERTMMPLALVLRSVPLVAMTPLITLIFGRGLGSVAVIGGLVVIFPVLINVVLGLRSGSPLWFDLVRSAGGGTFTYLHRIALPAALPSILTAARISVPGAFIGALLTEWLATGDGLGYRMQIDVTQFNADDLWTSVALVTGLSVAIYAVFGATEKLLLARMGLKR</sequence>
<evidence type="ECO:0000256" key="3">
    <source>
        <dbReference type="ARBA" id="ARBA00022475"/>
    </source>
</evidence>
<evidence type="ECO:0000256" key="6">
    <source>
        <dbReference type="ARBA" id="ARBA00023136"/>
    </source>
</evidence>
<dbReference type="EMBL" id="VHLG01000005">
    <property type="protein sequence ID" value="TPW30476.1"/>
    <property type="molecule type" value="Genomic_DNA"/>
</dbReference>
<protein>
    <submittedName>
        <fullName evidence="9">ABC transporter permease subunit</fullName>
    </submittedName>
</protein>
<dbReference type="OrthoDB" id="4926350at2"/>
<dbReference type="Gene3D" id="1.10.3720.10">
    <property type="entry name" value="MetI-like"/>
    <property type="match status" value="1"/>
</dbReference>
<dbReference type="InterPro" id="IPR000515">
    <property type="entry name" value="MetI-like"/>
</dbReference>
<comment type="similarity">
    <text evidence="7">Belongs to the binding-protein-dependent transport system permease family.</text>
</comment>
<keyword evidence="5 7" id="KW-1133">Transmembrane helix</keyword>
<dbReference type="PANTHER" id="PTHR30151">
    <property type="entry name" value="ALKANE SULFONATE ABC TRANSPORTER-RELATED, MEMBRANE SUBUNIT"/>
    <property type="match status" value="1"/>
</dbReference>
<feature type="transmembrane region" description="Helical" evidence="7">
    <location>
        <begin position="233"/>
        <end position="259"/>
    </location>
</feature>
<keyword evidence="4 7" id="KW-0812">Transmembrane</keyword>
<dbReference type="InterPro" id="IPR035906">
    <property type="entry name" value="MetI-like_sf"/>
</dbReference>
<evidence type="ECO:0000313" key="10">
    <source>
        <dbReference type="Proteomes" id="UP000318801"/>
    </source>
</evidence>
<evidence type="ECO:0000259" key="8">
    <source>
        <dbReference type="PROSITE" id="PS50928"/>
    </source>
</evidence>
<dbReference type="RefSeq" id="WP_141149046.1">
    <property type="nucleotide sequence ID" value="NZ_VHLG01000005.1"/>
</dbReference>
<proteinExistence type="inferred from homology"/>
<dbReference type="PROSITE" id="PS50928">
    <property type="entry name" value="ABC_TM1"/>
    <property type="match status" value="1"/>
</dbReference>
<accession>A0A506UAS7</accession>
<evidence type="ECO:0000256" key="5">
    <source>
        <dbReference type="ARBA" id="ARBA00022989"/>
    </source>
</evidence>
<dbReference type="Pfam" id="PF00528">
    <property type="entry name" value="BPD_transp_1"/>
    <property type="match status" value="1"/>
</dbReference>
<keyword evidence="3" id="KW-1003">Cell membrane</keyword>
<dbReference type="Proteomes" id="UP000318801">
    <property type="component" value="Unassembled WGS sequence"/>
</dbReference>
<feature type="transmembrane region" description="Helical" evidence="7">
    <location>
        <begin position="190"/>
        <end position="213"/>
    </location>
</feature>
<dbReference type="SUPFAM" id="SSF161098">
    <property type="entry name" value="MetI-like"/>
    <property type="match status" value="1"/>
</dbReference>
<feature type="transmembrane region" description="Helical" evidence="7">
    <location>
        <begin position="12"/>
        <end position="36"/>
    </location>
</feature>
<keyword evidence="10" id="KW-1185">Reference proteome</keyword>
<dbReference type="GO" id="GO:0055085">
    <property type="term" value="P:transmembrane transport"/>
    <property type="evidence" value="ECO:0007669"/>
    <property type="project" value="InterPro"/>
</dbReference>
<feature type="transmembrane region" description="Helical" evidence="7">
    <location>
        <begin position="78"/>
        <end position="99"/>
    </location>
</feature>
<gene>
    <name evidence="9" type="ORF">FJU08_10900</name>
</gene>
<reference evidence="9 10" key="1">
    <citation type="submission" date="2019-06" db="EMBL/GenBank/DDBJ databases">
        <authorList>
            <person name="Li M."/>
        </authorList>
    </citation>
    <scope>NUCLEOTIDE SEQUENCE [LARGE SCALE GENOMIC DNA]</scope>
    <source>
        <strain evidence="9 10">BGMRC2036</strain>
    </source>
</reference>
<comment type="subcellular location">
    <subcellularLocation>
        <location evidence="1 7">Cell membrane</location>
        <topology evidence="1 7">Multi-pass membrane protein</topology>
    </subcellularLocation>
</comment>
<feature type="transmembrane region" description="Helical" evidence="7">
    <location>
        <begin position="136"/>
        <end position="156"/>
    </location>
</feature>
<evidence type="ECO:0000256" key="7">
    <source>
        <dbReference type="RuleBase" id="RU363032"/>
    </source>
</evidence>
<evidence type="ECO:0000256" key="2">
    <source>
        <dbReference type="ARBA" id="ARBA00022448"/>
    </source>
</evidence>
<dbReference type="GO" id="GO:0005886">
    <property type="term" value="C:plasma membrane"/>
    <property type="evidence" value="ECO:0007669"/>
    <property type="project" value="UniProtKB-SubCell"/>
</dbReference>
<organism evidence="9 10">
    <name type="scientific">Martelella alba</name>
    <dbReference type="NCBI Taxonomy" id="2590451"/>
    <lineage>
        <taxon>Bacteria</taxon>
        <taxon>Pseudomonadati</taxon>
        <taxon>Pseudomonadota</taxon>
        <taxon>Alphaproteobacteria</taxon>
        <taxon>Hyphomicrobiales</taxon>
        <taxon>Aurantimonadaceae</taxon>
        <taxon>Martelella</taxon>
    </lineage>
</organism>
<dbReference type="CDD" id="cd06261">
    <property type="entry name" value="TM_PBP2"/>
    <property type="match status" value="1"/>
</dbReference>
<keyword evidence="2 7" id="KW-0813">Transport</keyword>